<accession>A0A0U9HTG6</accession>
<evidence type="ECO:0000313" key="2">
    <source>
        <dbReference type="EMBL" id="GAQ77971.1"/>
    </source>
</evidence>
<organism evidence="2 3">
    <name type="scientific">Klebsormidium nitens</name>
    <name type="common">Green alga</name>
    <name type="synonym">Ulothrix nitens</name>
    <dbReference type="NCBI Taxonomy" id="105231"/>
    <lineage>
        <taxon>Eukaryota</taxon>
        <taxon>Viridiplantae</taxon>
        <taxon>Streptophyta</taxon>
        <taxon>Klebsormidiophyceae</taxon>
        <taxon>Klebsormidiales</taxon>
        <taxon>Klebsormidiaceae</taxon>
        <taxon>Klebsormidium</taxon>
    </lineage>
</organism>
<dbReference type="AlphaFoldDB" id="A0A0U9HTG6"/>
<keyword evidence="1" id="KW-0812">Transmembrane</keyword>
<protein>
    <submittedName>
        <fullName evidence="2">Uncharacterized protein</fullName>
    </submittedName>
</protein>
<keyword evidence="1" id="KW-0472">Membrane</keyword>
<proteinExistence type="predicted"/>
<feature type="transmembrane region" description="Helical" evidence="1">
    <location>
        <begin position="107"/>
        <end position="130"/>
    </location>
</feature>
<dbReference type="EMBL" id="DF236955">
    <property type="protein sequence ID" value="GAQ77971.1"/>
    <property type="molecule type" value="Genomic_DNA"/>
</dbReference>
<evidence type="ECO:0000256" key="1">
    <source>
        <dbReference type="SAM" id="Phobius"/>
    </source>
</evidence>
<reference evidence="2 3" key="1">
    <citation type="journal article" date="2014" name="Nat. Commun.">
        <title>Klebsormidium flaccidum genome reveals primary factors for plant terrestrial adaptation.</title>
        <authorList>
            <person name="Hori K."/>
            <person name="Maruyama F."/>
            <person name="Fujisawa T."/>
            <person name="Togashi T."/>
            <person name="Yamamoto N."/>
            <person name="Seo M."/>
            <person name="Sato S."/>
            <person name="Yamada T."/>
            <person name="Mori H."/>
            <person name="Tajima N."/>
            <person name="Moriyama T."/>
            <person name="Ikeuchi M."/>
            <person name="Watanabe M."/>
            <person name="Wada H."/>
            <person name="Kobayashi K."/>
            <person name="Saito M."/>
            <person name="Masuda T."/>
            <person name="Sasaki-Sekimoto Y."/>
            <person name="Mashiguchi K."/>
            <person name="Awai K."/>
            <person name="Shimojima M."/>
            <person name="Masuda S."/>
            <person name="Iwai M."/>
            <person name="Nobusawa T."/>
            <person name="Narise T."/>
            <person name="Kondo S."/>
            <person name="Saito H."/>
            <person name="Sato R."/>
            <person name="Murakawa M."/>
            <person name="Ihara Y."/>
            <person name="Oshima-Yamada Y."/>
            <person name="Ohtaka K."/>
            <person name="Satoh M."/>
            <person name="Sonobe K."/>
            <person name="Ishii M."/>
            <person name="Ohtani R."/>
            <person name="Kanamori-Sato M."/>
            <person name="Honoki R."/>
            <person name="Miyazaki D."/>
            <person name="Mochizuki H."/>
            <person name="Umetsu J."/>
            <person name="Higashi K."/>
            <person name="Shibata D."/>
            <person name="Kamiya Y."/>
            <person name="Sato N."/>
            <person name="Nakamura Y."/>
            <person name="Tabata S."/>
            <person name="Ida S."/>
            <person name="Kurokawa K."/>
            <person name="Ohta H."/>
        </authorList>
    </citation>
    <scope>NUCLEOTIDE SEQUENCE [LARGE SCALE GENOMIC DNA]</scope>
    <source>
        <strain evidence="2 3">NIES-2285</strain>
    </source>
</reference>
<gene>
    <name evidence="2" type="ORF">KFL_000060360</name>
</gene>
<evidence type="ECO:0000313" key="3">
    <source>
        <dbReference type="Proteomes" id="UP000054558"/>
    </source>
</evidence>
<name>A0A0U9HTG6_KLENI</name>
<dbReference type="Proteomes" id="UP000054558">
    <property type="component" value="Unassembled WGS sequence"/>
</dbReference>
<sequence>MMAQLVALKPASLFSKFHPSTTHSTSSRQAIVAVLPPGGTICRRNMHRGPLSGFSNDGVSSSFFQAMPTWTPGHMRRPKGRSLDARNRRAVVARAFRNDDESFSPEYIRALLFISFCASIATLALSWHTFGPLF</sequence>
<keyword evidence="3" id="KW-1185">Reference proteome</keyword>
<keyword evidence="1" id="KW-1133">Transmembrane helix</keyword>